<evidence type="ECO:0000313" key="1">
    <source>
        <dbReference type="EMBL" id="JAE30130.1"/>
    </source>
</evidence>
<accession>A0A0A9GYU5</accession>
<protein>
    <submittedName>
        <fullName evidence="1">Uncharacterized protein</fullName>
    </submittedName>
</protein>
<organism evidence="1">
    <name type="scientific">Arundo donax</name>
    <name type="common">Giant reed</name>
    <name type="synonym">Donax arundinaceus</name>
    <dbReference type="NCBI Taxonomy" id="35708"/>
    <lineage>
        <taxon>Eukaryota</taxon>
        <taxon>Viridiplantae</taxon>
        <taxon>Streptophyta</taxon>
        <taxon>Embryophyta</taxon>
        <taxon>Tracheophyta</taxon>
        <taxon>Spermatophyta</taxon>
        <taxon>Magnoliopsida</taxon>
        <taxon>Liliopsida</taxon>
        <taxon>Poales</taxon>
        <taxon>Poaceae</taxon>
        <taxon>PACMAD clade</taxon>
        <taxon>Arundinoideae</taxon>
        <taxon>Arundineae</taxon>
        <taxon>Arundo</taxon>
    </lineage>
</organism>
<name>A0A0A9GYU5_ARUDO</name>
<dbReference type="EMBL" id="GBRH01167766">
    <property type="protein sequence ID" value="JAE30130.1"/>
    <property type="molecule type" value="Transcribed_RNA"/>
</dbReference>
<proteinExistence type="predicted"/>
<reference evidence="1" key="1">
    <citation type="submission" date="2014-09" db="EMBL/GenBank/DDBJ databases">
        <authorList>
            <person name="Magalhaes I.L.F."/>
            <person name="Oliveira U."/>
            <person name="Santos F.R."/>
            <person name="Vidigal T.H.D.A."/>
            <person name="Brescovit A.D."/>
            <person name="Santos A.J."/>
        </authorList>
    </citation>
    <scope>NUCLEOTIDE SEQUENCE</scope>
    <source>
        <tissue evidence="1">Shoot tissue taken approximately 20 cm above the soil surface</tissue>
    </source>
</reference>
<reference evidence="1" key="2">
    <citation type="journal article" date="2015" name="Data Brief">
        <title>Shoot transcriptome of the giant reed, Arundo donax.</title>
        <authorList>
            <person name="Barrero R.A."/>
            <person name="Guerrero F.D."/>
            <person name="Moolhuijzen P."/>
            <person name="Goolsby J.A."/>
            <person name="Tidwell J."/>
            <person name="Bellgard S.E."/>
            <person name="Bellgard M.I."/>
        </authorList>
    </citation>
    <scope>NUCLEOTIDE SEQUENCE</scope>
    <source>
        <tissue evidence="1">Shoot tissue taken approximately 20 cm above the soil surface</tissue>
    </source>
</reference>
<sequence>MCLRPMTAVLQIC</sequence>